<evidence type="ECO:0000313" key="6">
    <source>
        <dbReference type="Proteomes" id="UP000185678"/>
    </source>
</evidence>
<dbReference type="GO" id="GO:0000976">
    <property type="term" value="F:transcription cis-regulatory region binding"/>
    <property type="evidence" value="ECO:0007669"/>
    <property type="project" value="TreeGrafter"/>
</dbReference>
<protein>
    <submittedName>
        <fullName evidence="5">Transcriptional regulator, AraC family</fullName>
    </submittedName>
</protein>
<feature type="domain" description="HTH araC/xylS-type" evidence="4">
    <location>
        <begin position="173"/>
        <end position="270"/>
    </location>
</feature>
<evidence type="ECO:0000313" key="5">
    <source>
        <dbReference type="EMBL" id="SIT00340.1"/>
    </source>
</evidence>
<organism evidence="5 6">
    <name type="scientific">Insolitispirillum peregrinum</name>
    <dbReference type="NCBI Taxonomy" id="80876"/>
    <lineage>
        <taxon>Bacteria</taxon>
        <taxon>Pseudomonadati</taxon>
        <taxon>Pseudomonadota</taxon>
        <taxon>Alphaproteobacteria</taxon>
        <taxon>Rhodospirillales</taxon>
        <taxon>Novispirillaceae</taxon>
        <taxon>Insolitispirillum</taxon>
    </lineage>
</organism>
<dbReference type="Pfam" id="PF12833">
    <property type="entry name" value="HTH_18"/>
    <property type="match status" value="1"/>
</dbReference>
<dbReference type="STRING" id="80876.SAMN05421779_105283"/>
<dbReference type="PROSITE" id="PS01124">
    <property type="entry name" value="HTH_ARAC_FAMILY_2"/>
    <property type="match status" value="1"/>
</dbReference>
<evidence type="ECO:0000256" key="1">
    <source>
        <dbReference type="ARBA" id="ARBA00023015"/>
    </source>
</evidence>
<dbReference type="PRINTS" id="PR00032">
    <property type="entry name" value="HTHARAC"/>
</dbReference>
<name>A0A1N7NPZ2_9PROT</name>
<gene>
    <name evidence="5" type="ORF">SAMN05421779_105283</name>
</gene>
<dbReference type="InterPro" id="IPR009057">
    <property type="entry name" value="Homeodomain-like_sf"/>
</dbReference>
<accession>A0A1N7NPZ2</accession>
<evidence type="ECO:0000256" key="3">
    <source>
        <dbReference type="ARBA" id="ARBA00023163"/>
    </source>
</evidence>
<keyword evidence="1" id="KW-0805">Transcription regulation</keyword>
<dbReference type="Gene3D" id="1.10.10.60">
    <property type="entry name" value="Homeodomain-like"/>
    <property type="match status" value="1"/>
</dbReference>
<dbReference type="GO" id="GO:0005829">
    <property type="term" value="C:cytosol"/>
    <property type="evidence" value="ECO:0007669"/>
    <property type="project" value="TreeGrafter"/>
</dbReference>
<dbReference type="PANTHER" id="PTHR47894">
    <property type="entry name" value="HTH-TYPE TRANSCRIPTIONAL REGULATOR GADX"/>
    <property type="match status" value="1"/>
</dbReference>
<dbReference type="Proteomes" id="UP000185678">
    <property type="component" value="Unassembled WGS sequence"/>
</dbReference>
<dbReference type="SUPFAM" id="SSF46689">
    <property type="entry name" value="Homeodomain-like"/>
    <property type="match status" value="1"/>
</dbReference>
<evidence type="ECO:0000259" key="4">
    <source>
        <dbReference type="PROSITE" id="PS01124"/>
    </source>
</evidence>
<proteinExistence type="predicted"/>
<dbReference type="EMBL" id="FTOA01000005">
    <property type="protein sequence ID" value="SIT00340.1"/>
    <property type="molecule type" value="Genomic_DNA"/>
</dbReference>
<dbReference type="AlphaFoldDB" id="A0A1N7NPZ2"/>
<keyword evidence="2" id="KW-0238">DNA-binding</keyword>
<dbReference type="PANTHER" id="PTHR47894:SF4">
    <property type="entry name" value="HTH-TYPE TRANSCRIPTIONAL REGULATOR GADX"/>
    <property type="match status" value="1"/>
</dbReference>
<keyword evidence="3" id="KW-0804">Transcription</keyword>
<dbReference type="GO" id="GO:0003700">
    <property type="term" value="F:DNA-binding transcription factor activity"/>
    <property type="evidence" value="ECO:0007669"/>
    <property type="project" value="InterPro"/>
</dbReference>
<dbReference type="PROSITE" id="PS00041">
    <property type="entry name" value="HTH_ARAC_FAMILY_1"/>
    <property type="match status" value="1"/>
</dbReference>
<dbReference type="InterPro" id="IPR018062">
    <property type="entry name" value="HTH_AraC-typ_CS"/>
</dbReference>
<reference evidence="5 6" key="1">
    <citation type="submission" date="2017-01" db="EMBL/GenBank/DDBJ databases">
        <authorList>
            <person name="Mah S.A."/>
            <person name="Swanson W.J."/>
            <person name="Moy G.W."/>
            <person name="Vacquier V.D."/>
        </authorList>
    </citation>
    <scope>NUCLEOTIDE SEQUENCE [LARGE SCALE GENOMIC DNA]</scope>
    <source>
        <strain evidence="5 6">DSM 11589</strain>
    </source>
</reference>
<dbReference type="RefSeq" id="WP_175617087.1">
    <property type="nucleotide sequence ID" value="NZ_FTOA01000005.1"/>
</dbReference>
<sequence length="272" mass="30689">MTPPVPVPSSDDNNHGMRVLPITQATAATFPDLFIQLTFLCFVRTGSKRILCPLTGEMIAHEGDLILFPSGSVVTLENRPLINADYRADGVYFPHDMVRTIFPDSRVDSEPPGIQIIRADPLRPLELLTLIEETLGNATLPPPIRQHRLLEPLIWLRHHGIRLSVQDEEGPLARLRSLIETDLERPWRAMDAARHFAMSEPTFRRWLARSGYSFARVLHHTRLENGLALLQNTRTPIAQVALECGFKTPSHFSDSFKKRFGLKPTAIRSPAE</sequence>
<evidence type="ECO:0000256" key="2">
    <source>
        <dbReference type="ARBA" id="ARBA00023125"/>
    </source>
</evidence>
<dbReference type="InterPro" id="IPR020449">
    <property type="entry name" value="Tscrpt_reg_AraC-type_HTH"/>
</dbReference>
<dbReference type="InterPro" id="IPR018060">
    <property type="entry name" value="HTH_AraC"/>
</dbReference>
<dbReference type="SMART" id="SM00342">
    <property type="entry name" value="HTH_ARAC"/>
    <property type="match status" value="1"/>
</dbReference>
<keyword evidence="6" id="KW-1185">Reference proteome</keyword>